<dbReference type="Proteomes" id="UP000005156">
    <property type="component" value="Unassembled WGS sequence"/>
</dbReference>
<gene>
    <name evidence="1" type="ORF">HMPREF9439_01003</name>
</gene>
<sequence>MIKIKKEDFEKILALQGAKEKIYTVEEQITEVITRLRSTGFYANDCSDVDQLRAINFYLRATRKELDNVIETIINCNK</sequence>
<dbReference type="HOGENOM" id="CLU_2618819_0_0_4"/>
<proteinExistence type="predicted"/>
<dbReference type="AlphaFoldDB" id="F3QJA2"/>
<comment type="caution">
    <text evidence="1">The sequence shown here is derived from an EMBL/GenBank/DDBJ whole genome shotgun (WGS) entry which is preliminary data.</text>
</comment>
<organism evidence="1 2">
    <name type="scientific">Parasutterella excrementihominis YIT 11859</name>
    <dbReference type="NCBI Taxonomy" id="762966"/>
    <lineage>
        <taxon>Bacteria</taxon>
        <taxon>Pseudomonadati</taxon>
        <taxon>Pseudomonadota</taxon>
        <taxon>Betaproteobacteria</taxon>
        <taxon>Burkholderiales</taxon>
        <taxon>Sutterellaceae</taxon>
        <taxon>Parasutterella</taxon>
    </lineage>
</organism>
<evidence type="ECO:0000313" key="2">
    <source>
        <dbReference type="Proteomes" id="UP000005156"/>
    </source>
</evidence>
<dbReference type="EMBL" id="AFBP01000022">
    <property type="protein sequence ID" value="EGG55750.1"/>
    <property type="molecule type" value="Genomic_DNA"/>
</dbReference>
<name>F3QJA2_9BURK</name>
<keyword evidence="2" id="KW-1185">Reference proteome</keyword>
<accession>F3QJA2</accession>
<evidence type="ECO:0000313" key="1">
    <source>
        <dbReference type="EMBL" id="EGG55750.1"/>
    </source>
</evidence>
<reference evidence="1 2" key="1">
    <citation type="submission" date="2011-02" db="EMBL/GenBank/DDBJ databases">
        <authorList>
            <person name="Weinstock G."/>
            <person name="Sodergren E."/>
            <person name="Clifton S."/>
            <person name="Fulton L."/>
            <person name="Fulton B."/>
            <person name="Courtney L."/>
            <person name="Fronick C."/>
            <person name="Harrison M."/>
            <person name="Strong C."/>
            <person name="Farmer C."/>
            <person name="Delahaunty K."/>
            <person name="Markovic C."/>
            <person name="Hall O."/>
            <person name="Minx P."/>
            <person name="Tomlinson C."/>
            <person name="Mitreva M."/>
            <person name="Hou S."/>
            <person name="Chen J."/>
            <person name="Wollam A."/>
            <person name="Pepin K.H."/>
            <person name="Johnson M."/>
            <person name="Bhonagiri V."/>
            <person name="Zhang X."/>
            <person name="Suruliraj S."/>
            <person name="Warren W."/>
            <person name="Chinwalla A."/>
            <person name="Mardis E.R."/>
            <person name="Wilson R.K."/>
        </authorList>
    </citation>
    <scope>NUCLEOTIDE SEQUENCE [LARGE SCALE GENOMIC DNA]</scope>
    <source>
        <strain evidence="1 2">YIT 11859</strain>
    </source>
</reference>
<protein>
    <submittedName>
        <fullName evidence="1">Conserved domain protein</fullName>
    </submittedName>
</protein>